<dbReference type="AlphaFoldDB" id="A0A1L3J5G6"/>
<dbReference type="STRING" id="1913577.LPB144_08020"/>
<reference evidence="2 3" key="1">
    <citation type="submission" date="2016-11" db="EMBL/GenBank/DDBJ databases">
        <title>Gramella sp. LPB0144 isolated from marine environment.</title>
        <authorList>
            <person name="Kim E."/>
            <person name="Yi H."/>
        </authorList>
    </citation>
    <scope>NUCLEOTIDE SEQUENCE [LARGE SCALE GENOMIC DNA]</scope>
    <source>
        <strain evidence="2 3">LPB0144</strain>
    </source>
</reference>
<dbReference type="SUPFAM" id="SSF52266">
    <property type="entry name" value="SGNH hydrolase"/>
    <property type="match status" value="1"/>
</dbReference>
<accession>A0A1L3J5G6</accession>
<sequence length="321" mass="37152">MEFRTRIPIEEASVKIDHSSGVFLIGSCFVENIGEKLSWFKFRNLQNPTGILFHPAPISRFLSRLASNSEYGEEDVFEFNEGWQSFEAHSAMRREDKIECILSLNQALSESRSFLSGASLVVISLGTAWGYKRESDGPIVANCHKVPQNEFKKELSGIDEIKDQLRLMVASLKTINKEIQILFTVSPVRHLKDGVINNQRSKAHLISALHGFLEEQNSSSLQYFPSYEILMDELRDYRFYKNDMLHPNELAIDYIWKLFSENWIVAKSLKLNDQIDKIQKALSHRSREENSVRHKKFLTKLQLKIEEIHKKHPEITFPQAL</sequence>
<dbReference type="Pfam" id="PF08885">
    <property type="entry name" value="GSCFA"/>
    <property type="match status" value="1"/>
</dbReference>
<proteinExistence type="predicted"/>
<dbReference type="EMBL" id="CP018153">
    <property type="protein sequence ID" value="APG60353.1"/>
    <property type="molecule type" value="Genomic_DNA"/>
</dbReference>
<dbReference type="InterPro" id="IPR014982">
    <property type="entry name" value="GSCFA"/>
</dbReference>
<evidence type="ECO:0000313" key="3">
    <source>
        <dbReference type="Proteomes" id="UP000182510"/>
    </source>
</evidence>
<dbReference type="KEGG" id="grl:LPB144_08020"/>
<name>A0A1L3J5G6_9FLAO</name>
<evidence type="ECO:0000313" key="2">
    <source>
        <dbReference type="EMBL" id="APG60353.1"/>
    </source>
</evidence>
<protein>
    <submittedName>
        <fullName evidence="2">GSCFA domain-containing protein</fullName>
    </submittedName>
</protein>
<dbReference type="RefSeq" id="WP_072552999.1">
    <property type="nucleotide sequence ID" value="NZ_CP018153.1"/>
</dbReference>
<dbReference type="OrthoDB" id="9807687at2"/>
<organism evidence="2 3">
    <name type="scientific">Christiangramia salexigens</name>
    <dbReference type="NCBI Taxonomy" id="1913577"/>
    <lineage>
        <taxon>Bacteria</taxon>
        <taxon>Pseudomonadati</taxon>
        <taxon>Bacteroidota</taxon>
        <taxon>Flavobacteriia</taxon>
        <taxon>Flavobacteriales</taxon>
        <taxon>Flavobacteriaceae</taxon>
        <taxon>Christiangramia</taxon>
    </lineage>
</organism>
<dbReference type="Proteomes" id="UP000182510">
    <property type="component" value="Chromosome"/>
</dbReference>
<keyword evidence="3" id="KW-1185">Reference proteome</keyword>
<gene>
    <name evidence="2" type="ORF">LPB144_08020</name>
</gene>
<dbReference type="PROSITE" id="PS51257">
    <property type="entry name" value="PROKAR_LIPOPROTEIN"/>
    <property type="match status" value="1"/>
</dbReference>
<feature type="domain" description="GSCFA" evidence="1">
    <location>
        <begin position="22"/>
        <end position="259"/>
    </location>
</feature>
<evidence type="ECO:0000259" key="1">
    <source>
        <dbReference type="Pfam" id="PF08885"/>
    </source>
</evidence>